<reference evidence="1" key="2">
    <citation type="submission" date="2023-06" db="EMBL/GenBank/DDBJ databases">
        <authorList>
            <person name="Swenson N.G."/>
            <person name="Wegrzyn J.L."/>
            <person name="Mcevoy S.L."/>
        </authorList>
    </citation>
    <scope>NUCLEOTIDE SEQUENCE</scope>
    <source>
        <strain evidence="1">NS2018</strain>
        <tissue evidence="1">Leaf</tissue>
    </source>
</reference>
<name>A0AA39W2W0_ACESA</name>
<evidence type="ECO:0000313" key="2">
    <source>
        <dbReference type="Proteomes" id="UP001168877"/>
    </source>
</evidence>
<dbReference type="Proteomes" id="UP001168877">
    <property type="component" value="Unassembled WGS sequence"/>
</dbReference>
<keyword evidence="2" id="KW-1185">Reference proteome</keyword>
<dbReference type="AlphaFoldDB" id="A0AA39W2W0"/>
<proteinExistence type="predicted"/>
<evidence type="ECO:0008006" key="3">
    <source>
        <dbReference type="Google" id="ProtNLM"/>
    </source>
</evidence>
<protein>
    <recommendedName>
        <fullName evidence="3">VCBS repeat-containing protein</fullName>
    </recommendedName>
</protein>
<dbReference type="EMBL" id="JAUESC010000003">
    <property type="protein sequence ID" value="KAK0600403.1"/>
    <property type="molecule type" value="Genomic_DNA"/>
</dbReference>
<accession>A0AA39W2W0</accession>
<evidence type="ECO:0000313" key="1">
    <source>
        <dbReference type="EMBL" id="KAK0600403.1"/>
    </source>
</evidence>
<gene>
    <name evidence="1" type="ORF">LWI29_014585</name>
</gene>
<dbReference type="PANTHER" id="PTHR34284:SF1">
    <property type="entry name" value="FG-GAP REPEAT-CONTAINING PROTEIN"/>
    <property type="match status" value="1"/>
</dbReference>
<reference evidence="1" key="1">
    <citation type="journal article" date="2022" name="Plant J.">
        <title>Strategies of tolerance reflected in two North American maple genomes.</title>
        <authorList>
            <person name="McEvoy S.L."/>
            <person name="Sezen U.U."/>
            <person name="Trouern-Trend A."/>
            <person name="McMahon S.M."/>
            <person name="Schaberg P.G."/>
            <person name="Yang J."/>
            <person name="Wegrzyn J.L."/>
            <person name="Swenson N.G."/>
        </authorList>
    </citation>
    <scope>NUCLEOTIDE SEQUENCE</scope>
    <source>
        <strain evidence="1">NS2018</strain>
    </source>
</reference>
<sequence length="138" mass="14881">MFGTLLIETRRSPTSENGLKVTAYSPGTHGHDAVWQWQLLTDATWSNLPSPLWMMEAGSVVPTLKAFSLRVHDNQQMILAAGDQAAVVISPGGSILTSVDLPAPPTYALVCDDFSNDGLTDLIIVTSNGVYGFFLVWS</sequence>
<organism evidence="1 2">
    <name type="scientific">Acer saccharum</name>
    <name type="common">Sugar maple</name>
    <dbReference type="NCBI Taxonomy" id="4024"/>
    <lineage>
        <taxon>Eukaryota</taxon>
        <taxon>Viridiplantae</taxon>
        <taxon>Streptophyta</taxon>
        <taxon>Embryophyta</taxon>
        <taxon>Tracheophyta</taxon>
        <taxon>Spermatophyta</taxon>
        <taxon>Magnoliopsida</taxon>
        <taxon>eudicotyledons</taxon>
        <taxon>Gunneridae</taxon>
        <taxon>Pentapetalae</taxon>
        <taxon>rosids</taxon>
        <taxon>malvids</taxon>
        <taxon>Sapindales</taxon>
        <taxon>Sapindaceae</taxon>
        <taxon>Hippocastanoideae</taxon>
        <taxon>Acereae</taxon>
        <taxon>Acer</taxon>
    </lineage>
</organism>
<dbReference type="PANTHER" id="PTHR34284">
    <property type="entry name" value="FG-GAP REPEAT-CONTAINING PROTEIN"/>
    <property type="match status" value="1"/>
</dbReference>
<comment type="caution">
    <text evidence="1">The sequence shown here is derived from an EMBL/GenBank/DDBJ whole genome shotgun (WGS) entry which is preliminary data.</text>
</comment>